<feature type="transmembrane region" description="Helical" evidence="1">
    <location>
        <begin position="133"/>
        <end position="153"/>
    </location>
</feature>
<evidence type="ECO:0000313" key="4">
    <source>
        <dbReference type="Proteomes" id="UP000305539"/>
    </source>
</evidence>
<dbReference type="AlphaFoldDB" id="A0A4U1I9K9"/>
<keyword evidence="1" id="KW-1133">Transmembrane helix</keyword>
<feature type="transmembrane region" description="Helical" evidence="1">
    <location>
        <begin position="20"/>
        <end position="42"/>
    </location>
</feature>
<keyword evidence="1" id="KW-0472">Membrane</keyword>
<feature type="transmembrane region" description="Helical" evidence="1">
    <location>
        <begin position="91"/>
        <end position="113"/>
    </location>
</feature>
<keyword evidence="4" id="KW-1185">Reference proteome</keyword>
<gene>
    <name evidence="3" type="ORF">FAZ69_08505</name>
</gene>
<comment type="caution">
    <text evidence="3">The sequence shown here is derived from an EMBL/GenBank/DDBJ whole genome shotgun (WGS) entry which is preliminary data.</text>
</comment>
<dbReference type="RefSeq" id="WP_136893508.1">
    <property type="nucleotide sequence ID" value="NZ_SWJE01000004.1"/>
</dbReference>
<dbReference type="OrthoDB" id="5616932at2"/>
<evidence type="ECO:0000259" key="2">
    <source>
        <dbReference type="Pfam" id="PF23127"/>
    </source>
</evidence>
<evidence type="ECO:0000256" key="1">
    <source>
        <dbReference type="SAM" id="Phobius"/>
    </source>
</evidence>
<evidence type="ECO:0000313" key="3">
    <source>
        <dbReference type="EMBL" id="TKC90178.1"/>
    </source>
</evidence>
<keyword evidence="1" id="KW-0812">Transmembrane</keyword>
<organism evidence="3 4">
    <name type="scientific">Trinickia terrae</name>
    <dbReference type="NCBI Taxonomy" id="2571161"/>
    <lineage>
        <taxon>Bacteria</taxon>
        <taxon>Pseudomonadati</taxon>
        <taxon>Pseudomonadota</taxon>
        <taxon>Betaproteobacteria</taxon>
        <taxon>Burkholderiales</taxon>
        <taxon>Burkholderiaceae</taxon>
        <taxon>Trinickia</taxon>
    </lineage>
</organism>
<accession>A0A4U1I9K9</accession>
<feature type="transmembrane region" description="Helical" evidence="1">
    <location>
        <begin position="62"/>
        <end position="79"/>
    </location>
</feature>
<dbReference type="Pfam" id="PF23127">
    <property type="entry name" value="DotM_C"/>
    <property type="match status" value="1"/>
</dbReference>
<dbReference type="Proteomes" id="UP000305539">
    <property type="component" value="Unassembled WGS sequence"/>
</dbReference>
<proteinExistence type="predicted"/>
<dbReference type="InterPro" id="IPR056464">
    <property type="entry name" value="DotM_C"/>
</dbReference>
<dbReference type="EMBL" id="SWJE01000004">
    <property type="protein sequence ID" value="TKC90178.1"/>
    <property type="molecule type" value="Genomic_DNA"/>
</dbReference>
<protein>
    <recommendedName>
        <fullName evidence="2">DotM C-terminal cytoplasmic domain-containing protein</fullName>
    </recommendedName>
</protein>
<reference evidence="3 4" key="1">
    <citation type="submission" date="2019-04" db="EMBL/GenBank/DDBJ databases">
        <title>Trinickia sp. 7GSK02, isolated from subtropical forest soil.</title>
        <authorList>
            <person name="Gao Z.-H."/>
            <person name="Qiu L.-H."/>
        </authorList>
    </citation>
    <scope>NUCLEOTIDE SEQUENCE [LARGE SCALE GENOMIC DNA]</scope>
    <source>
        <strain evidence="3 4">7GSK02</strain>
    </source>
</reference>
<sequence>MSQSASKPVEPKQEGDPVWVLVSMLLALVLVGVFWMAAHTIIARLYGWVRIAQFAVFKLIHSPWASLPGVMLAGAGYMLGKRYPRNRLAKWLVFPGIFLVVASLVGGIYASWFDFFAGSDPSLVQWGHLTDSSMWANGFTLLVLIVPLCFWTARRSLHTNPTNHLHYARAVDYTLHSFSDEMGKHYPHVRLFRKLNLTARPIDEGQYRMADTEKQFAMMHALLDHTGMDGLYQVNSDRAALVFREQLGKLWRTFSDLSKWEIAVLSVLMPRIAATDVEMSDGDYKAALETTNKLVASYWESADRTYDAAKDTLDVDVTEGLAAIRKYYRSRKVEKYFRKHAYVYTILYAMLNDARSLGVLPSNELRWLRVVDRRLWLVINNAGRTVAWAEVSGVYGHYVHELKKQRALEKPEIGNAVKGLCDAVEGYRFSEEEIARIDRQRQAKEKARMVVDPKTVARERKTLILGALRVRHDGREDFLEVALVGQDGSTVYSQRCQPRVPLEAIEREYRLSDDDMSALLKMPLSQDVRKRIVELANGHDVVAYYRAECALVPGLERSAASVRALEDLDDAKDLWTSGVRQGIADRSREIHTAVDAAKVARLLWIELRKVEMRAAQGAAGAQPA</sequence>
<feature type="domain" description="DotM C-terminal cytoplasmic" evidence="2">
    <location>
        <begin position="238"/>
        <end position="421"/>
    </location>
</feature>
<name>A0A4U1I9K9_9BURK</name>